<dbReference type="PANTHER" id="PTHR42742">
    <property type="entry name" value="TRANSCRIPTIONAL REPRESSOR MPRA"/>
    <property type="match status" value="1"/>
</dbReference>
<keyword evidence="7" id="KW-0862">Zinc</keyword>
<comment type="similarity">
    <text evidence="2">Belongs to the ROK (NagC/XylR) family.</text>
</comment>
<dbReference type="GO" id="GO:0046872">
    <property type="term" value="F:metal ion binding"/>
    <property type="evidence" value="ECO:0007669"/>
    <property type="project" value="UniProtKB-KW"/>
</dbReference>
<keyword evidence="6 14" id="KW-0418">Kinase</keyword>
<organism evidence="14 15">
    <name type="scientific">Vagococcus elongatus</name>
    <dbReference type="NCBI Taxonomy" id="180344"/>
    <lineage>
        <taxon>Bacteria</taxon>
        <taxon>Bacillati</taxon>
        <taxon>Bacillota</taxon>
        <taxon>Bacilli</taxon>
        <taxon>Lactobacillales</taxon>
        <taxon>Enterococcaceae</taxon>
        <taxon>Vagococcus</taxon>
    </lineage>
</organism>
<dbReference type="CDD" id="cd24067">
    <property type="entry name" value="ASKHA_NBD_ROK_BsFRK-like"/>
    <property type="match status" value="1"/>
</dbReference>
<dbReference type="SUPFAM" id="SSF53067">
    <property type="entry name" value="Actin-like ATPase domain"/>
    <property type="match status" value="1"/>
</dbReference>
<comment type="caution">
    <text evidence="14">The sequence shown here is derived from an EMBL/GenBank/DDBJ whole genome shotgun (WGS) entry which is preliminary data.</text>
</comment>
<keyword evidence="10" id="KW-0119">Carbohydrate metabolism</keyword>
<evidence type="ECO:0000313" key="14">
    <source>
        <dbReference type="EMBL" id="RSU09558.1"/>
    </source>
</evidence>
<evidence type="ECO:0000256" key="11">
    <source>
        <dbReference type="ARBA" id="ARBA00038887"/>
    </source>
</evidence>
<evidence type="ECO:0000256" key="5">
    <source>
        <dbReference type="ARBA" id="ARBA00022741"/>
    </source>
</evidence>
<evidence type="ECO:0000256" key="6">
    <source>
        <dbReference type="ARBA" id="ARBA00022777"/>
    </source>
</evidence>
<evidence type="ECO:0000313" key="15">
    <source>
        <dbReference type="Proteomes" id="UP000287605"/>
    </source>
</evidence>
<sequence>MFGAIEAGGTKFVCAVSDEKLEIIEKVSIPTETPDVTMAAVFGFFDQYELKSMGVGSFGPIDVNEKSDTYGYITSTPKIKWQNYNFLGALKTRYGVPIAWTTDVNAAAYGELTYGAGKGKQSCIYLTIGTGVGGGGVVNGQLLQGFGHPEMGHIRVTRLEGDTFSGVCPYHGDCVEGLVSGPALEKRTGQKGQTLAEDDPVWKIQANYIAQALMNYTLVLSPEAIILGGGVMQQAHLFSLIHEEFEKVINGYVSYPELDKYILPTGLGSNSGIIGCLQLAKEKLESLSN</sequence>
<evidence type="ECO:0000256" key="12">
    <source>
        <dbReference type="ARBA" id="ARBA00048451"/>
    </source>
</evidence>
<evidence type="ECO:0000256" key="10">
    <source>
        <dbReference type="ARBA" id="ARBA00023277"/>
    </source>
</evidence>
<keyword evidence="9" id="KW-0460">Magnesium</keyword>
<dbReference type="Pfam" id="PF00480">
    <property type="entry name" value="ROK"/>
    <property type="match status" value="1"/>
</dbReference>
<dbReference type="AlphaFoldDB" id="A0A430AN65"/>
<dbReference type="FunFam" id="3.30.420.40:FF:000136">
    <property type="entry name" value="Putative fructokinase"/>
    <property type="match status" value="1"/>
</dbReference>
<dbReference type="Proteomes" id="UP000287605">
    <property type="component" value="Unassembled WGS sequence"/>
</dbReference>
<dbReference type="InterPro" id="IPR043129">
    <property type="entry name" value="ATPase_NBD"/>
</dbReference>
<proteinExistence type="inferred from homology"/>
<dbReference type="RefSeq" id="WP_126809809.1">
    <property type="nucleotide sequence ID" value="NZ_NGKA01000020.1"/>
</dbReference>
<keyword evidence="15" id="KW-1185">Reference proteome</keyword>
<dbReference type="OrthoDB" id="9783435at2"/>
<dbReference type="GO" id="GO:0005524">
    <property type="term" value="F:ATP binding"/>
    <property type="evidence" value="ECO:0007669"/>
    <property type="project" value="UniProtKB-KW"/>
</dbReference>
<evidence type="ECO:0000256" key="8">
    <source>
        <dbReference type="ARBA" id="ARBA00022840"/>
    </source>
</evidence>
<keyword evidence="3" id="KW-0808">Transferase</keyword>
<reference evidence="14 15" key="1">
    <citation type="submission" date="2017-05" db="EMBL/GenBank/DDBJ databases">
        <title>Vagococcus spp. assemblies.</title>
        <authorList>
            <person name="Gulvik C.A."/>
        </authorList>
    </citation>
    <scope>NUCLEOTIDE SEQUENCE [LARGE SCALE GENOMIC DNA]</scope>
    <source>
        <strain evidence="14 15">CCUG 51432</strain>
    </source>
</reference>
<dbReference type="EC" id="2.7.1.4" evidence="11"/>
<comment type="catalytic activity">
    <reaction evidence="12">
        <text>D-fructose + ATP = D-fructose 6-phosphate + ADP + H(+)</text>
        <dbReference type="Rhea" id="RHEA:16125"/>
        <dbReference type="ChEBI" id="CHEBI:15378"/>
        <dbReference type="ChEBI" id="CHEBI:30616"/>
        <dbReference type="ChEBI" id="CHEBI:37721"/>
        <dbReference type="ChEBI" id="CHEBI:61527"/>
        <dbReference type="ChEBI" id="CHEBI:456216"/>
        <dbReference type="EC" id="2.7.1.4"/>
    </reaction>
</comment>
<evidence type="ECO:0000256" key="4">
    <source>
        <dbReference type="ARBA" id="ARBA00022723"/>
    </source>
</evidence>
<comment type="cofactor">
    <cofactor evidence="1">
        <name>Mg(2+)</name>
        <dbReference type="ChEBI" id="CHEBI:18420"/>
    </cofactor>
</comment>
<dbReference type="EMBL" id="NGKA01000020">
    <property type="protein sequence ID" value="RSU09558.1"/>
    <property type="molecule type" value="Genomic_DNA"/>
</dbReference>
<dbReference type="InterPro" id="IPR000600">
    <property type="entry name" value="ROK"/>
</dbReference>
<keyword evidence="5" id="KW-0547">Nucleotide-binding</keyword>
<evidence type="ECO:0000256" key="7">
    <source>
        <dbReference type="ARBA" id="ARBA00022833"/>
    </source>
</evidence>
<gene>
    <name evidence="14" type="ORF">CBF29_11170</name>
</gene>
<dbReference type="FunFam" id="3.30.420.40:FF:000153">
    <property type="entry name" value="Putative fructokinase"/>
    <property type="match status" value="1"/>
</dbReference>
<evidence type="ECO:0000256" key="2">
    <source>
        <dbReference type="ARBA" id="ARBA00006479"/>
    </source>
</evidence>
<name>A0A430AN65_9ENTE</name>
<evidence type="ECO:0000256" key="3">
    <source>
        <dbReference type="ARBA" id="ARBA00022679"/>
    </source>
</evidence>
<accession>A0A430AN65</accession>
<keyword evidence="4" id="KW-0479">Metal-binding</keyword>
<protein>
    <recommendedName>
        <fullName evidence="13">Fructokinase</fullName>
        <ecNumber evidence="11">2.7.1.4</ecNumber>
    </recommendedName>
</protein>
<evidence type="ECO:0000256" key="1">
    <source>
        <dbReference type="ARBA" id="ARBA00001946"/>
    </source>
</evidence>
<dbReference type="Gene3D" id="3.30.420.40">
    <property type="match status" value="2"/>
</dbReference>
<dbReference type="InterPro" id="IPR051804">
    <property type="entry name" value="Carb_Metab_Reg_Kinase/Isom"/>
</dbReference>
<dbReference type="GO" id="GO:0008865">
    <property type="term" value="F:fructokinase activity"/>
    <property type="evidence" value="ECO:0007669"/>
    <property type="project" value="UniProtKB-EC"/>
</dbReference>
<evidence type="ECO:0000256" key="13">
    <source>
        <dbReference type="ARBA" id="ARBA00074653"/>
    </source>
</evidence>
<evidence type="ECO:0000256" key="9">
    <source>
        <dbReference type="ARBA" id="ARBA00022842"/>
    </source>
</evidence>
<keyword evidence="8" id="KW-0067">ATP-binding</keyword>
<dbReference type="PANTHER" id="PTHR42742:SF3">
    <property type="entry name" value="FRUCTOKINASE"/>
    <property type="match status" value="1"/>
</dbReference>